<protein>
    <submittedName>
        <fullName evidence="2">Phage terminase large subunit family protein</fullName>
    </submittedName>
</protein>
<dbReference type="RefSeq" id="WP_235051060.1">
    <property type="nucleotide sequence ID" value="NZ_JAKFHA010000002.1"/>
</dbReference>
<dbReference type="EMBL" id="JAKFHA010000002">
    <property type="protein sequence ID" value="MCF2526940.1"/>
    <property type="molecule type" value="Genomic_DNA"/>
</dbReference>
<feature type="region of interest" description="Disordered" evidence="1">
    <location>
        <begin position="1"/>
        <end position="21"/>
    </location>
</feature>
<accession>A0AA41PX30</accession>
<name>A0AA41PX30_9ACTN</name>
<gene>
    <name evidence="2" type="ORF">LZ495_06870</name>
</gene>
<reference evidence="2" key="1">
    <citation type="submission" date="2022-01" db="EMBL/GenBank/DDBJ databases">
        <title>Genome-Based Taxonomic Classification of the Phylum Actinobacteria.</title>
        <authorList>
            <person name="Gao Y."/>
        </authorList>
    </citation>
    <scope>NUCLEOTIDE SEQUENCE</scope>
    <source>
        <strain evidence="2">KLBMP 8922</strain>
    </source>
</reference>
<dbReference type="AlphaFoldDB" id="A0AA41PX30"/>
<evidence type="ECO:0000256" key="1">
    <source>
        <dbReference type="SAM" id="MobiDB-lite"/>
    </source>
</evidence>
<evidence type="ECO:0000313" key="2">
    <source>
        <dbReference type="EMBL" id="MCF2526940.1"/>
    </source>
</evidence>
<dbReference type="Proteomes" id="UP001165378">
    <property type="component" value="Unassembled WGS sequence"/>
</dbReference>
<dbReference type="Pfam" id="PF03237">
    <property type="entry name" value="Terminase_6N"/>
    <property type="match status" value="1"/>
</dbReference>
<evidence type="ECO:0000313" key="3">
    <source>
        <dbReference type="Proteomes" id="UP001165378"/>
    </source>
</evidence>
<proteinExistence type="predicted"/>
<organism evidence="2 3">
    <name type="scientific">Yinghuangia soli</name>
    <dbReference type="NCBI Taxonomy" id="2908204"/>
    <lineage>
        <taxon>Bacteria</taxon>
        <taxon>Bacillati</taxon>
        <taxon>Actinomycetota</taxon>
        <taxon>Actinomycetes</taxon>
        <taxon>Kitasatosporales</taxon>
        <taxon>Streptomycetaceae</taxon>
        <taxon>Yinghuangia</taxon>
    </lineage>
</organism>
<comment type="caution">
    <text evidence="2">The sequence shown here is derived from an EMBL/GenBank/DDBJ whole genome shotgun (WGS) entry which is preliminary data.</text>
</comment>
<sequence length="492" mass="53091">MDWAATGTPPPKFATPRTPERPTLGPAVAKLACLLGTPLMPWQQYVADVALELIPDPDGGPGLVFAYPDVLITVPRQSGKTTLLRPVMLHRAIKLAYGSTWMTAQTRQDARDTWEQTVQRVLASKLRRLVKVRYTNGQEAIRFPNGSALRVFAPKDSALHGKSTDLVFIDEIWSLSAEAGTALAQAFVPTMATRKMAQSWKVSTAGNSKSTWFRPMVDALRETSAGRTAADPDEPATAFFEWGVPDDAADPSDVDLVAAHHPALGHTIGRRALLAAKKQMGNGSEYARAYGNFWVSSTSYYVAPSVWEAARTLGRIAPGSDVAFAAEVFPDRSGAVIVAAGRAPDGALLVEFVEGRSGVGWLPERLMQLTRKHRPVAIVVDPYGPARSAHQHLDENRRVRVPLVPFTAADMIQADAEFVTGLVEHTVRHRSHPLLDEACRAASGRLVREQPVISRAPDPGGKFPAAVVAAMLAAYGLTHPADVFAAPAIRSA</sequence>
<dbReference type="InterPro" id="IPR027417">
    <property type="entry name" value="P-loop_NTPase"/>
</dbReference>
<dbReference type="Gene3D" id="3.40.50.300">
    <property type="entry name" value="P-loop containing nucleotide triphosphate hydrolases"/>
    <property type="match status" value="1"/>
</dbReference>
<keyword evidence="3" id="KW-1185">Reference proteome</keyword>